<dbReference type="Proteomes" id="UP000231279">
    <property type="component" value="Unassembled WGS sequence"/>
</dbReference>
<comment type="caution">
    <text evidence="1">The sequence shown here is derived from an EMBL/GenBank/DDBJ whole genome shotgun (WGS) entry which is preliminary data.</text>
</comment>
<dbReference type="AlphaFoldDB" id="A0A2G9GRJ2"/>
<keyword evidence="2" id="KW-1185">Reference proteome</keyword>
<protein>
    <submittedName>
        <fullName evidence="1">Uncharacterized protein</fullName>
    </submittedName>
</protein>
<sequence length="94" mass="10942">MPTSLYRQHSLLFFQNSPPEPLYIPLRLPTKKPLCIPLHLPTKTPCTPPAPKLLFQRRPYLIFSLLGFSRFGLAIKMRILRFSFLRKHCNCSSC</sequence>
<dbReference type="EMBL" id="NKXS01003962">
    <property type="protein sequence ID" value="PIN07903.1"/>
    <property type="molecule type" value="Genomic_DNA"/>
</dbReference>
<evidence type="ECO:0000313" key="1">
    <source>
        <dbReference type="EMBL" id="PIN07903.1"/>
    </source>
</evidence>
<reference evidence="2" key="1">
    <citation type="journal article" date="2018" name="Gigascience">
        <title>Genome assembly of the Pink Ipe (Handroanthus impetiginosus, Bignoniaceae), a highly valued, ecologically keystone Neotropical timber forest tree.</title>
        <authorList>
            <person name="Silva-Junior O.B."/>
            <person name="Grattapaglia D."/>
            <person name="Novaes E."/>
            <person name="Collevatti R.G."/>
        </authorList>
    </citation>
    <scope>NUCLEOTIDE SEQUENCE [LARGE SCALE GENOMIC DNA]</scope>
    <source>
        <strain evidence="2">cv. UFG-1</strain>
    </source>
</reference>
<name>A0A2G9GRJ2_9LAMI</name>
<accession>A0A2G9GRJ2</accession>
<organism evidence="1 2">
    <name type="scientific">Handroanthus impetiginosus</name>
    <dbReference type="NCBI Taxonomy" id="429701"/>
    <lineage>
        <taxon>Eukaryota</taxon>
        <taxon>Viridiplantae</taxon>
        <taxon>Streptophyta</taxon>
        <taxon>Embryophyta</taxon>
        <taxon>Tracheophyta</taxon>
        <taxon>Spermatophyta</taxon>
        <taxon>Magnoliopsida</taxon>
        <taxon>eudicotyledons</taxon>
        <taxon>Gunneridae</taxon>
        <taxon>Pentapetalae</taxon>
        <taxon>asterids</taxon>
        <taxon>lamiids</taxon>
        <taxon>Lamiales</taxon>
        <taxon>Bignoniaceae</taxon>
        <taxon>Crescentiina</taxon>
        <taxon>Tabebuia alliance</taxon>
        <taxon>Handroanthus</taxon>
    </lineage>
</organism>
<evidence type="ECO:0000313" key="2">
    <source>
        <dbReference type="Proteomes" id="UP000231279"/>
    </source>
</evidence>
<proteinExistence type="predicted"/>
<gene>
    <name evidence="1" type="ORF">CDL12_19526</name>
</gene>